<name>A0A2B7WEV3_POLH7</name>
<evidence type="ECO:0008006" key="3">
    <source>
        <dbReference type="Google" id="ProtNLM"/>
    </source>
</evidence>
<dbReference type="AlphaFoldDB" id="A0A2B7WEV3"/>
<dbReference type="EMBL" id="PDNA01000498">
    <property type="protein sequence ID" value="PGG95136.1"/>
    <property type="molecule type" value="Genomic_DNA"/>
</dbReference>
<dbReference type="GO" id="GO:0004672">
    <property type="term" value="F:protein kinase activity"/>
    <property type="evidence" value="ECO:0007669"/>
    <property type="project" value="InterPro"/>
</dbReference>
<organism evidence="1 2">
    <name type="scientific">Polytolypa hystricis (strain UAMH7299)</name>
    <dbReference type="NCBI Taxonomy" id="1447883"/>
    <lineage>
        <taxon>Eukaryota</taxon>
        <taxon>Fungi</taxon>
        <taxon>Dikarya</taxon>
        <taxon>Ascomycota</taxon>
        <taxon>Pezizomycotina</taxon>
        <taxon>Eurotiomycetes</taxon>
        <taxon>Eurotiomycetidae</taxon>
        <taxon>Onygenales</taxon>
        <taxon>Onygenales incertae sedis</taxon>
        <taxon>Polytolypa</taxon>
    </lineage>
</organism>
<reference evidence="1 2" key="1">
    <citation type="submission" date="2017-10" db="EMBL/GenBank/DDBJ databases">
        <title>Comparative genomics in systemic dimorphic fungi from Ajellomycetaceae.</title>
        <authorList>
            <person name="Munoz J.F."/>
            <person name="Mcewen J.G."/>
            <person name="Clay O.K."/>
            <person name="Cuomo C.A."/>
        </authorList>
    </citation>
    <scope>NUCLEOTIDE SEQUENCE [LARGE SCALE GENOMIC DNA]</scope>
    <source>
        <strain evidence="1 2">UAMH7299</strain>
    </source>
</reference>
<dbReference type="SUPFAM" id="SSF56112">
    <property type="entry name" value="Protein kinase-like (PK-like)"/>
    <property type="match status" value="1"/>
</dbReference>
<dbReference type="Gene3D" id="1.10.510.10">
    <property type="entry name" value="Transferase(Phosphotransferase) domain 1"/>
    <property type="match status" value="1"/>
</dbReference>
<dbReference type="OrthoDB" id="2942798at2759"/>
<accession>A0A2B7WEV3</accession>
<dbReference type="Proteomes" id="UP000224634">
    <property type="component" value="Unassembled WGS sequence"/>
</dbReference>
<dbReference type="InterPro" id="IPR011009">
    <property type="entry name" value="Kinase-like_dom_sf"/>
</dbReference>
<keyword evidence="2" id="KW-1185">Reference proteome</keyword>
<dbReference type="PANTHER" id="PTHR37171:SF1">
    <property type="entry name" value="SERINE_THREONINE-PROTEIN KINASE YRZF-RELATED"/>
    <property type="match status" value="1"/>
</dbReference>
<dbReference type="PROSITE" id="PS00108">
    <property type="entry name" value="PROTEIN_KINASE_ST"/>
    <property type="match status" value="1"/>
</dbReference>
<dbReference type="Gene3D" id="3.30.200.20">
    <property type="entry name" value="Phosphorylase Kinase, domain 1"/>
    <property type="match status" value="1"/>
</dbReference>
<comment type="caution">
    <text evidence="1">The sequence shown here is derived from an EMBL/GenBank/DDBJ whole genome shotgun (WGS) entry which is preliminary data.</text>
</comment>
<protein>
    <recommendedName>
        <fullName evidence="3">Protein kinase domain-containing protein</fullName>
    </recommendedName>
</protein>
<evidence type="ECO:0000313" key="2">
    <source>
        <dbReference type="Proteomes" id="UP000224634"/>
    </source>
</evidence>
<dbReference type="InterPro" id="IPR008271">
    <property type="entry name" value="Ser/Thr_kinase_AS"/>
</dbReference>
<gene>
    <name evidence="1" type="ORF">AJ80_10020</name>
</gene>
<sequence length="275" mass="31381">MPNNIQLADGTNVPIKHIHRFNDFVYQLERNSPHHPYLPQRFIFKVSNLQKNPDQDHEMRIYERLKPLQGKYIPQCYGEASWVDGSGFTHSQGIILEVLEGTTLCSLQTEERKTVVDSACQAVREIALYNVAHLDLKLDNLIYTEQKVKIIDFDVSEISGEKWLARALNLNDMNEHLELGGYHESCDWEWATKLAGNFPPPMPPVSDKFLIESTLRCLRTAEDLVVIDKPTSSHNRLEQEELLPVGRQHPRPLPCTKTALPSSGCFDAPLLDQQV</sequence>
<evidence type="ECO:0000313" key="1">
    <source>
        <dbReference type="EMBL" id="PGG95136.1"/>
    </source>
</evidence>
<proteinExistence type="predicted"/>
<dbReference type="InterPro" id="IPR052396">
    <property type="entry name" value="Meiotic_Drive_Suppr_Kinase"/>
</dbReference>
<dbReference type="PANTHER" id="PTHR37171">
    <property type="entry name" value="SERINE/THREONINE-PROTEIN KINASE YRZF-RELATED"/>
    <property type="match status" value="1"/>
</dbReference>